<name>A0A0W0X436_9GAMM</name>
<dbReference type="GO" id="GO:0043683">
    <property type="term" value="P:type IV pilus assembly"/>
    <property type="evidence" value="ECO:0007669"/>
    <property type="project" value="TreeGrafter"/>
</dbReference>
<dbReference type="PANTHER" id="PTHR40278:SF2">
    <property type="entry name" value="TYPE IV PILUS INNER MEMBRANE COMPONENT PILN"/>
    <property type="match status" value="1"/>
</dbReference>
<protein>
    <submittedName>
        <fullName evidence="2">Tfp pilus assembly protein PilN</fullName>
    </submittedName>
</protein>
<dbReference type="PATRIC" id="fig|45070.6.peg.94"/>
<dbReference type="PANTHER" id="PTHR40278">
    <property type="entry name" value="DNA UTILIZATION PROTEIN HOFN"/>
    <property type="match status" value="1"/>
</dbReference>
<comment type="caution">
    <text evidence="2">The sequence shown here is derived from an EMBL/GenBank/DDBJ whole genome shotgun (WGS) entry which is preliminary data.</text>
</comment>
<reference evidence="2 3" key="1">
    <citation type="submission" date="2015-11" db="EMBL/GenBank/DDBJ databases">
        <title>Genomic analysis of 38 Legionella species identifies large and diverse effector repertoires.</title>
        <authorList>
            <person name="Burstein D."/>
            <person name="Amaro F."/>
            <person name="Zusman T."/>
            <person name="Lifshitz Z."/>
            <person name="Cohen O."/>
            <person name="Gilbert J.A."/>
            <person name="Pupko T."/>
            <person name="Shuman H.A."/>
            <person name="Segal G."/>
        </authorList>
    </citation>
    <scope>NUCLEOTIDE SEQUENCE [LARGE SCALE GENOMIC DNA]</scope>
    <source>
        <strain evidence="2 3">ATCC 49506</strain>
    </source>
</reference>
<dbReference type="Proteomes" id="UP000054725">
    <property type="component" value="Unassembled WGS sequence"/>
</dbReference>
<organism evidence="2 3">
    <name type="scientific">Legionella nautarum</name>
    <dbReference type="NCBI Taxonomy" id="45070"/>
    <lineage>
        <taxon>Bacteria</taxon>
        <taxon>Pseudomonadati</taxon>
        <taxon>Pseudomonadota</taxon>
        <taxon>Gammaproteobacteria</taxon>
        <taxon>Legionellales</taxon>
        <taxon>Legionellaceae</taxon>
        <taxon>Legionella</taxon>
    </lineage>
</organism>
<dbReference type="OrthoDB" id="5296173at2"/>
<dbReference type="STRING" id="45070.Lnau_0092"/>
<keyword evidence="1" id="KW-1133">Transmembrane helix</keyword>
<keyword evidence="1" id="KW-0472">Membrane</keyword>
<evidence type="ECO:0000256" key="1">
    <source>
        <dbReference type="SAM" id="Phobius"/>
    </source>
</evidence>
<keyword evidence="1" id="KW-0812">Transmembrane</keyword>
<feature type="transmembrane region" description="Helical" evidence="1">
    <location>
        <begin position="21"/>
        <end position="44"/>
    </location>
</feature>
<keyword evidence="3" id="KW-1185">Reference proteome</keyword>
<evidence type="ECO:0000313" key="3">
    <source>
        <dbReference type="Proteomes" id="UP000054725"/>
    </source>
</evidence>
<gene>
    <name evidence="2" type="primary">pilN</name>
    <name evidence="2" type="ORF">Lnau_0092</name>
</gene>
<dbReference type="InterPro" id="IPR052534">
    <property type="entry name" value="Extracell_DNA_Util/SecSys_Comp"/>
</dbReference>
<sequence length="187" mass="22083">MLVEINLLPWRQIKRNEEKKKFILILGLGFLLIILLCVLLHGGMASLTQGQNDRIQRLKEEIILVNGRITRIEQIKKRKEELIKRIFFLQNIQNDGYLIIHLFDELTKLIPQDAFLNRMQRNGEKVVLQGIAEFNEKITSLMRNIKRNPWMEKPSLIEIKKAENSNQKVFNLSFILKTNFNKKFANE</sequence>
<dbReference type="InterPro" id="IPR007813">
    <property type="entry name" value="PilN"/>
</dbReference>
<evidence type="ECO:0000313" key="2">
    <source>
        <dbReference type="EMBL" id="KTD39325.1"/>
    </source>
</evidence>
<accession>A0A0W0X436</accession>
<dbReference type="EMBL" id="LNYO01000001">
    <property type="protein sequence ID" value="KTD39325.1"/>
    <property type="molecule type" value="Genomic_DNA"/>
</dbReference>
<dbReference type="Pfam" id="PF05137">
    <property type="entry name" value="PilN"/>
    <property type="match status" value="1"/>
</dbReference>
<dbReference type="AlphaFoldDB" id="A0A0W0X436"/>
<dbReference type="RefSeq" id="WP_058503181.1">
    <property type="nucleotide sequence ID" value="NZ_CAAAIF010000002.1"/>
</dbReference>
<proteinExistence type="predicted"/>
<dbReference type="GO" id="GO:0043107">
    <property type="term" value="P:type IV pilus-dependent motility"/>
    <property type="evidence" value="ECO:0007669"/>
    <property type="project" value="TreeGrafter"/>
</dbReference>